<feature type="region of interest" description="Disordered" evidence="9">
    <location>
        <begin position="273"/>
        <end position="375"/>
    </location>
</feature>
<dbReference type="EMBL" id="KB707115">
    <property type="protein sequence ID" value="EMR64169.1"/>
    <property type="molecule type" value="Genomic_DNA"/>
</dbReference>
<dbReference type="eggNOG" id="ENOG502SCD7">
    <property type="taxonomic scope" value="Eukaryota"/>
</dbReference>
<feature type="compositionally biased region" description="Polar residues" evidence="9">
    <location>
        <begin position="214"/>
        <end position="229"/>
    </location>
</feature>
<dbReference type="HOGENOM" id="CLU_057381_1_0_1"/>
<evidence type="ECO:0000313" key="11">
    <source>
        <dbReference type="Proteomes" id="UP000012174"/>
    </source>
</evidence>
<evidence type="ECO:0000256" key="2">
    <source>
        <dbReference type="ARBA" id="ARBA00009626"/>
    </source>
</evidence>
<feature type="region of interest" description="Disordered" evidence="9">
    <location>
        <begin position="138"/>
        <end position="229"/>
    </location>
</feature>
<keyword evidence="8" id="KW-0010">Activator</keyword>
<organism evidence="10 11">
    <name type="scientific">Eutypa lata (strain UCR-EL1)</name>
    <name type="common">Grapevine dieback disease fungus</name>
    <name type="synonym">Eutypa armeniacae</name>
    <dbReference type="NCBI Taxonomy" id="1287681"/>
    <lineage>
        <taxon>Eukaryota</taxon>
        <taxon>Fungi</taxon>
        <taxon>Dikarya</taxon>
        <taxon>Ascomycota</taxon>
        <taxon>Pezizomycotina</taxon>
        <taxon>Sordariomycetes</taxon>
        <taxon>Xylariomycetidae</taxon>
        <taxon>Xylariales</taxon>
        <taxon>Diatrypaceae</taxon>
        <taxon>Eutypa</taxon>
    </lineage>
</organism>
<dbReference type="Pfam" id="PF10018">
    <property type="entry name" value="Med4"/>
    <property type="match status" value="1"/>
</dbReference>
<proteinExistence type="inferred from homology"/>
<evidence type="ECO:0000256" key="5">
    <source>
        <dbReference type="ARBA" id="ARBA00023163"/>
    </source>
</evidence>
<evidence type="ECO:0000256" key="8">
    <source>
        <dbReference type="RuleBase" id="RU364141"/>
    </source>
</evidence>
<evidence type="ECO:0000256" key="3">
    <source>
        <dbReference type="ARBA" id="ARBA00020629"/>
    </source>
</evidence>
<keyword evidence="4 8" id="KW-0805">Transcription regulation</keyword>
<dbReference type="Proteomes" id="UP000012174">
    <property type="component" value="Unassembled WGS sequence"/>
</dbReference>
<feature type="compositionally biased region" description="Gly residues" evidence="9">
    <location>
        <begin position="336"/>
        <end position="350"/>
    </location>
</feature>
<keyword evidence="6 8" id="KW-0539">Nucleus</keyword>
<protein>
    <recommendedName>
        <fullName evidence="3 8">Mediator of RNA polymerase II transcription subunit 4</fullName>
    </recommendedName>
    <alternativeName>
        <fullName evidence="7 8">Mediator complex subunit 4</fullName>
    </alternativeName>
</protein>
<dbReference type="GO" id="GO:0006357">
    <property type="term" value="P:regulation of transcription by RNA polymerase II"/>
    <property type="evidence" value="ECO:0007669"/>
    <property type="project" value="InterPro"/>
</dbReference>
<evidence type="ECO:0000256" key="4">
    <source>
        <dbReference type="ARBA" id="ARBA00023015"/>
    </source>
</evidence>
<evidence type="ECO:0000256" key="1">
    <source>
        <dbReference type="ARBA" id="ARBA00004123"/>
    </source>
</evidence>
<evidence type="ECO:0000313" key="10">
    <source>
        <dbReference type="EMBL" id="EMR64169.1"/>
    </source>
</evidence>
<sequence length="375" mass="39771">MDKHLDTRFDRVEKALGTLADSIAKYNPSTNSAREFVAADAELGKGLEELQTHQFNHRRLQDLRTASASLDAQIKDTLRLLANTRKELVSTPATVFPDGARHYYDIDYDELLRYARIISKTTMPPVLPAEPGISAAAPGEGVGVGGGGGSGIETAVTTPGGMATPGGGGNGGATPNGVQSSSAAAATNGMATPLPSQQSSSTNEPPPSSQQPPISTAGTSFNTVASTNTNTTLPEHINAHLNPQAAFEFAPWPGEDGVRGGGLAALAFLADRGVDPEGYDPEEEKKRREREEEEEKRKREEREREDRERRTREEQARLRARESEQAEAWRRASVVGGPGPGAGGVGGAGGVVPASSPTGEKRQFQFMGDLDDDDD</sequence>
<dbReference type="GO" id="GO:0016592">
    <property type="term" value="C:mediator complex"/>
    <property type="evidence" value="ECO:0007669"/>
    <property type="project" value="InterPro"/>
</dbReference>
<comment type="function">
    <text evidence="8">Component of the Mediator complex, a coactivator involved in the regulated transcription of nearly all RNA polymerase II-dependent genes. Mediator functions as a bridge to convey information from gene-specific regulatory proteins to the basal RNA polymerase II transcription machinery. Mediator is recruited to promoters by direct interactions with regulatory proteins and serves as a scaffold for the assembly of a functional preinitiation complex with RNA polymerase II and the general transcription factors.</text>
</comment>
<dbReference type="OMA" id="WPLEDKI"/>
<keyword evidence="5 8" id="KW-0804">Transcription</keyword>
<reference evidence="11" key="1">
    <citation type="journal article" date="2013" name="Genome Announc.">
        <title>Draft genome sequence of the grapevine dieback fungus Eutypa lata UCR-EL1.</title>
        <authorList>
            <person name="Blanco-Ulate B."/>
            <person name="Rolshausen P.E."/>
            <person name="Cantu D."/>
        </authorList>
    </citation>
    <scope>NUCLEOTIDE SEQUENCE [LARGE SCALE GENOMIC DNA]</scope>
    <source>
        <strain evidence="11">UCR-EL1</strain>
    </source>
</reference>
<dbReference type="KEGG" id="ela:UCREL1_8885"/>
<dbReference type="GO" id="GO:0003712">
    <property type="term" value="F:transcription coregulator activity"/>
    <property type="evidence" value="ECO:0007669"/>
    <property type="project" value="InterPro"/>
</dbReference>
<dbReference type="AlphaFoldDB" id="M7SD85"/>
<dbReference type="InterPro" id="IPR019258">
    <property type="entry name" value="Mediator_Med4"/>
</dbReference>
<feature type="compositionally biased region" description="Basic and acidic residues" evidence="9">
    <location>
        <begin position="283"/>
        <end position="330"/>
    </location>
</feature>
<evidence type="ECO:0000256" key="9">
    <source>
        <dbReference type="SAM" id="MobiDB-lite"/>
    </source>
</evidence>
<dbReference type="OrthoDB" id="1929813at2759"/>
<comment type="similarity">
    <text evidence="2 8">Belongs to the Mediator complex subunit 4 family.</text>
</comment>
<comment type="subunit">
    <text evidence="8">Component of the Mediator complex.</text>
</comment>
<evidence type="ECO:0000256" key="6">
    <source>
        <dbReference type="ARBA" id="ARBA00023242"/>
    </source>
</evidence>
<feature type="compositionally biased region" description="Gly residues" evidence="9">
    <location>
        <begin position="163"/>
        <end position="174"/>
    </location>
</feature>
<keyword evidence="11" id="KW-1185">Reference proteome</keyword>
<name>M7SD85_EUTLA</name>
<evidence type="ECO:0000256" key="7">
    <source>
        <dbReference type="ARBA" id="ARBA00031257"/>
    </source>
</evidence>
<feature type="compositionally biased region" description="Gly residues" evidence="9">
    <location>
        <begin position="140"/>
        <end position="151"/>
    </location>
</feature>
<gene>
    <name evidence="8" type="primary">MED4</name>
    <name evidence="10" type="ORF">UCREL1_8885</name>
</gene>
<dbReference type="STRING" id="1287681.M7SD85"/>
<comment type="subcellular location">
    <subcellularLocation>
        <location evidence="1 8">Nucleus</location>
    </subcellularLocation>
</comment>
<accession>M7SD85</accession>